<protein>
    <recommendedName>
        <fullName evidence="3">Energy transducer TonB</fullName>
    </recommendedName>
</protein>
<dbReference type="Proteomes" id="UP000540909">
    <property type="component" value="Unassembled WGS sequence"/>
</dbReference>
<gene>
    <name evidence="1" type="ORF">GGD57_003390</name>
</gene>
<dbReference type="SUPFAM" id="SSF74653">
    <property type="entry name" value="TolA/TonB C-terminal domain"/>
    <property type="match status" value="1"/>
</dbReference>
<dbReference type="AlphaFoldDB" id="A0A7W6R5H8"/>
<evidence type="ECO:0008006" key="3">
    <source>
        <dbReference type="Google" id="ProtNLM"/>
    </source>
</evidence>
<name>A0A7W6R5H8_9HYPH</name>
<reference evidence="1 2" key="1">
    <citation type="submission" date="2020-08" db="EMBL/GenBank/DDBJ databases">
        <title>Genomic Encyclopedia of Type Strains, Phase IV (KMG-V): Genome sequencing to study the core and pangenomes of soil and plant-associated prokaryotes.</title>
        <authorList>
            <person name="Whitman W."/>
        </authorList>
    </citation>
    <scope>NUCLEOTIDE SEQUENCE [LARGE SCALE GENOMIC DNA]</scope>
    <source>
        <strain evidence="1 2">SEMIA 4089</strain>
    </source>
</reference>
<evidence type="ECO:0000313" key="1">
    <source>
        <dbReference type="EMBL" id="MBB4236800.1"/>
    </source>
</evidence>
<dbReference type="EMBL" id="JACIFY010000011">
    <property type="protein sequence ID" value="MBB4236800.1"/>
    <property type="molecule type" value="Genomic_DNA"/>
</dbReference>
<sequence>MLMDLSHGSKSIAAAKMLGTILACAPVTLAQPVDAAISDKPAVDLQHAIASSFDLPPEQARDGGVVITIHLWLDKNGAIIGSPKVTASGGTEAARKSLSAAALRAVRRSTPFTMLPKDKYDGWQEVILNFDTSALTQ</sequence>
<comment type="caution">
    <text evidence="1">The sequence shown here is derived from an EMBL/GenBank/DDBJ whole genome shotgun (WGS) entry which is preliminary data.</text>
</comment>
<dbReference type="Gene3D" id="3.30.1150.10">
    <property type="match status" value="1"/>
</dbReference>
<organism evidence="1 2">
    <name type="scientific">Rhizobium esperanzae</name>
    <dbReference type="NCBI Taxonomy" id="1967781"/>
    <lineage>
        <taxon>Bacteria</taxon>
        <taxon>Pseudomonadati</taxon>
        <taxon>Pseudomonadota</taxon>
        <taxon>Alphaproteobacteria</taxon>
        <taxon>Hyphomicrobiales</taxon>
        <taxon>Rhizobiaceae</taxon>
        <taxon>Rhizobium/Agrobacterium group</taxon>
        <taxon>Rhizobium</taxon>
    </lineage>
</organism>
<accession>A0A7W6R5H8</accession>
<evidence type="ECO:0000313" key="2">
    <source>
        <dbReference type="Proteomes" id="UP000540909"/>
    </source>
</evidence>
<dbReference type="RefSeq" id="WP_184471438.1">
    <property type="nucleotide sequence ID" value="NZ_JACIFY010000011.1"/>
</dbReference>
<proteinExistence type="predicted"/>